<feature type="domain" description="AsmA" evidence="2">
    <location>
        <begin position="7"/>
        <end position="186"/>
    </location>
</feature>
<evidence type="ECO:0000259" key="2">
    <source>
        <dbReference type="Pfam" id="PF05170"/>
    </source>
</evidence>
<dbReference type="Pfam" id="PF05170">
    <property type="entry name" value="AsmA"/>
    <property type="match status" value="2"/>
</dbReference>
<dbReference type="InterPro" id="IPR007844">
    <property type="entry name" value="AsmA"/>
</dbReference>
<organism evidence="3 4">
    <name type="scientific">Ascidiaceihabitans donghaensis</name>
    <dbReference type="NCBI Taxonomy" id="1510460"/>
    <lineage>
        <taxon>Bacteria</taxon>
        <taxon>Pseudomonadati</taxon>
        <taxon>Pseudomonadota</taxon>
        <taxon>Alphaproteobacteria</taxon>
        <taxon>Rhodobacterales</taxon>
        <taxon>Paracoccaceae</taxon>
        <taxon>Ascidiaceihabitans</taxon>
    </lineage>
</organism>
<gene>
    <name evidence="3" type="ORF">ASD8599_01016</name>
</gene>
<feature type="transmembrane region" description="Helical" evidence="1">
    <location>
        <begin position="7"/>
        <end position="27"/>
    </location>
</feature>
<feature type="domain" description="AsmA" evidence="2">
    <location>
        <begin position="338"/>
        <end position="524"/>
    </location>
</feature>
<proteinExistence type="predicted"/>
<dbReference type="PANTHER" id="PTHR30441:SF4">
    <property type="entry name" value="PROTEIN ASMA"/>
    <property type="match status" value="1"/>
</dbReference>
<sequence length="645" mass="67366">MKWIKRIFGGILIAIVVIVVSLFFLPADRIAQIAAEQIRTQTGRDVKITGDVSMTLWPVLGASVGGLEVGNAEWSRQGAMLTAKNAAVGIDALALLRGEISITNIEATSPTIRLESRKDGRASWQFTDASGEAVIETETAPSREVQAFSIKRLEITDATLIYDAEGSDLVSYSGVDLELDWPERLGHADISATLRPAGQDVDVQARIDGFAGFIAGQVQGVSANIAAGGGTLSLNGRASTAGDVAGKLALNLPNTDNFVTAVGLNALDLPSALGASMDLGADVTLTSDRRLSLRGMRVDLGGNAISGAADVSLNGVPQVNAQLSVGALDLTSATGGGSAGGGSSDAVNAGWSKARIDASGLAAFNGEIGLTATSIDLGTFKLGATRALIKNENSRIVFELREVQAYDGTVSGQFVMNNRNGLSVGGKIFANSISMKPLLGDAAGITRLNGSGDAEVSFLASGNSVQSIMNSMSGKGALKLGKGTIEGLDLNALMGNGKGSGGTTVFDSLVATFDMKDGNLRNDDLLFSLPNYEARGKGRVGLGAQDVDYVFTPTALRANSGQGLAIPVKVTGPWVDPKIRPDLKAVIDLNFSKEKERIEQRAREKVEQKLKEELGVSAQDGQSLEDAAKDKVEDKLKRELLKIFD</sequence>
<protein>
    <recommendedName>
        <fullName evidence="2">AsmA domain-containing protein</fullName>
    </recommendedName>
</protein>
<name>A0A2R8BB66_9RHOB</name>
<dbReference type="InterPro" id="IPR052894">
    <property type="entry name" value="AsmA-related"/>
</dbReference>
<reference evidence="3 4" key="1">
    <citation type="submission" date="2018-03" db="EMBL/GenBank/DDBJ databases">
        <authorList>
            <person name="Keele B.F."/>
        </authorList>
    </citation>
    <scope>NUCLEOTIDE SEQUENCE [LARGE SCALE GENOMIC DNA]</scope>
    <source>
        <strain evidence="3 4">CECT 8599</strain>
    </source>
</reference>
<dbReference type="OrthoDB" id="5439561at2"/>
<dbReference type="GO" id="GO:0090313">
    <property type="term" value="P:regulation of protein targeting to membrane"/>
    <property type="evidence" value="ECO:0007669"/>
    <property type="project" value="TreeGrafter"/>
</dbReference>
<dbReference type="RefSeq" id="WP_108827513.1">
    <property type="nucleotide sequence ID" value="NZ_OMOR01000001.1"/>
</dbReference>
<dbReference type="PANTHER" id="PTHR30441">
    <property type="entry name" value="DUF748 DOMAIN-CONTAINING PROTEIN"/>
    <property type="match status" value="1"/>
</dbReference>
<keyword evidence="1" id="KW-1133">Transmembrane helix</keyword>
<evidence type="ECO:0000256" key="1">
    <source>
        <dbReference type="SAM" id="Phobius"/>
    </source>
</evidence>
<dbReference type="GO" id="GO:0005886">
    <property type="term" value="C:plasma membrane"/>
    <property type="evidence" value="ECO:0007669"/>
    <property type="project" value="TreeGrafter"/>
</dbReference>
<dbReference type="EMBL" id="OMOR01000001">
    <property type="protein sequence ID" value="SPH20281.1"/>
    <property type="molecule type" value="Genomic_DNA"/>
</dbReference>
<keyword evidence="1" id="KW-0812">Transmembrane</keyword>
<evidence type="ECO:0000313" key="4">
    <source>
        <dbReference type="Proteomes" id="UP000244880"/>
    </source>
</evidence>
<keyword evidence="4" id="KW-1185">Reference proteome</keyword>
<dbReference type="AlphaFoldDB" id="A0A2R8BB66"/>
<accession>A0A2R8BB66</accession>
<dbReference type="Proteomes" id="UP000244880">
    <property type="component" value="Unassembled WGS sequence"/>
</dbReference>
<keyword evidence="1" id="KW-0472">Membrane</keyword>
<evidence type="ECO:0000313" key="3">
    <source>
        <dbReference type="EMBL" id="SPH20281.1"/>
    </source>
</evidence>